<keyword evidence="6" id="KW-0547">Nucleotide-binding</keyword>
<dbReference type="InterPro" id="IPR017871">
    <property type="entry name" value="ABC_transporter-like_CS"/>
</dbReference>
<dbReference type="InterPro" id="IPR036640">
    <property type="entry name" value="ABC1_TM_sf"/>
</dbReference>
<dbReference type="InterPro" id="IPR050173">
    <property type="entry name" value="ABC_transporter_C-like"/>
</dbReference>
<keyword evidence="8 10" id="KW-1133">Transmembrane helix</keyword>
<evidence type="ECO:0000256" key="6">
    <source>
        <dbReference type="ARBA" id="ARBA00022741"/>
    </source>
</evidence>
<dbReference type="Proteomes" id="UP001522462">
    <property type="component" value="Unassembled WGS sequence"/>
</dbReference>
<evidence type="ECO:0000256" key="1">
    <source>
        <dbReference type="ARBA" id="ARBA00004128"/>
    </source>
</evidence>
<keyword evidence="14" id="KW-1185">Reference proteome</keyword>
<dbReference type="GO" id="GO:0005524">
    <property type="term" value="F:ATP binding"/>
    <property type="evidence" value="ECO:0007669"/>
    <property type="project" value="UniProtKB-KW"/>
</dbReference>
<keyword evidence="9 10" id="KW-0472">Membrane</keyword>
<dbReference type="PROSITE" id="PS50929">
    <property type="entry name" value="ABC_TM1F"/>
    <property type="match status" value="1"/>
</dbReference>
<dbReference type="Pfam" id="PF00664">
    <property type="entry name" value="ABC_membrane"/>
    <property type="match status" value="1"/>
</dbReference>
<dbReference type="SUPFAM" id="SSF90123">
    <property type="entry name" value="ABC transporter transmembrane region"/>
    <property type="match status" value="1"/>
</dbReference>
<feature type="domain" description="ABC transporter" evidence="11">
    <location>
        <begin position="314"/>
        <end position="499"/>
    </location>
</feature>
<feature type="transmembrane region" description="Helical" evidence="10">
    <location>
        <begin position="237"/>
        <end position="255"/>
    </location>
</feature>
<reference evidence="13 14" key="1">
    <citation type="journal article" date="2022" name="Microbiol. Res.">
        <title>Comparative genome analysis, predicted lifestyle and antimicrobial strategies of Lactococcus carnosus and Lactococcus paracarnosus isolated from meat.</title>
        <authorList>
            <person name="Werum V."/>
            <person name="Ehrmann M."/>
            <person name="Vogel R."/>
            <person name="Hilgarth M."/>
        </authorList>
    </citation>
    <scope>NUCLEOTIDE SEQUENCE [LARGE SCALE GENOMIC DNA]</scope>
    <source>
        <strain evidence="13 14">TMW21897</strain>
    </source>
</reference>
<keyword evidence="4 10" id="KW-0812">Transmembrane</keyword>
<dbReference type="PROSITE" id="PS50893">
    <property type="entry name" value="ABC_TRANSPORTER_2"/>
    <property type="match status" value="1"/>
</dbReference>
<evidence type="ECO:0000256" key="8">
    <source>
        <dbReference type="ARBA" id="ARBA00022989"/>
    </source>
</evidence>
<dbReference type="Pfam" id="PF00005">
    <property type="entry name" value="ABC_tran"/>
    <property type="match status" value="1"/>
</dbReference>
<evidence type="ECO:0000259" key="12">
    <source>
        <dbReference type="PROSITE" id="PS50929"/>
    </source>
</evidence>
<feature type="domain" description="ABC transmembrane type-1" evidence="12">
    <location>
        <begin position="10"/>
        <end position="290"/>
    </location>
</feature>
<dbReference type="PROSITE" id="PS00211">
    <property type="entry name" value="ABC_TRANSPORTER_1"/>
    <property type="match status" value="1"/>
</dbReference>
<feature type="transmembrane region" description="Helical" evidence="10">
    <location>
        <begin position="12"/>
        <end position="28"/>
    </location>
</feature>
<evidence type="ECO:0000313" key="13">
    <source>
        <dbReference type="EMBL" id="MCJ1976735.1"/>
    </source>
</evidence>
<accession>A0ABT0AJL9</accession>
<feature type="transmembrane region" description="Helical" evidence="10">
    <location>
        <begin position="145"/>
        <end position="165"/>
    </location>
</feature>
<dbReference type="EMBL" id="JAAEDA010000002">
    <property type="protein sequence ID" value="MCJ1976735.1"/>
    <property type="molecule type" value="Genomic_DNA"/>
</dbReference>
<feature type="transmembrane region" description="Helical" evidence="10">
    <location>
        <begin position="119"/>
        <end position="139"/>
    </location>
</feature>
<dbReference type="InterPro" id="IPR003439">
    <property type="entry name" value="ABC_transporter-like_ATP-bd"/>
</dbReference>
<keyword evidence="3" id="KW-0813">Transport</keyword>
<keyword evidence="5" id="KW-0677">Repeat</keyword>
<dbReference type="InterPro" id="IPR027417">
    <property type="entry name" value="P-loop_NTPase"/>
</dbReference>
<feature type="transmembrane region" description="Helical" evidence="10">
    <location>
        <begin position="48"/>
        <end position="66"/>
    </location>
</feature>
<dbReference type="Gene3D" id="3.40.50.300">
    <property type="entry name" value="P-loop containing nucleotide triphosphate hydrolases"/>
    <property type="match status" value="1"/>
</dbReference>
<organism evidence="13 14">
    <name type="scientific">Pseudolactococcus paracarnosus</name>
    <dbReference type="NCBI Taxonomy" id="2749962"/>
    <lineage>
        <taxon>Bacteria</taxon>
        <taxon>Bacillati</taxon>
        <taxon>Bacillota</taxon>
        <taxon>Bacilli</taxon>
        <taxon>Lactobacillales</taxon>
        <taxon>Streptococcaceae</taxon>
        <taxon>Pseudolactococcus</taxon>
    </lineage>
</organism>
<evidence type="ECO:0000256" key="4">
    <source>
        <dbReference type="ARBA" id="ARBA00022692"/>
    </source>
</evidence>
<name>A0ABT0AJL9_9LACT</name>
<evidence type="ECO:0000256" key="2">
    <source>
        <dbReference type="ARBA" id="ARBA00004651"/>
    </source>
</evidence>
<evidence type="ECO:0000256" key="10">
    <source>
        <dbReference type="SAM" id="Phobius"/>
    </source>
</evidence>
<dbReference type="RefSeq" id="WP_243913627.1">
    <property type="nucleotide sequence ID" value="NZ_JAAECY010000003.1"/>
</dbReference>
<sequence>MSDIIKKYKLSLIIYISISAILSTSMVANSSVLQKITSVKSVNDYKKIVFGTIVFLVLQSILYFWHQFYGDRLGKKMTATIREEVVIDICSRKNVMSNQESEEQTTDLLSRIPIIENTLINNFLWGIYLICQFFIALGTAFYLNFFLSVGVLILTIPQILTPFIFKSKINKKKEQVSRQLGEFTSNTQDYMRGEKIWKSMNRSNAFRYKMIKSINKLVASEITDIRLQNIVGTLNKFFADLLYFSCWLLGAYFIIQNSLTLPKLIGFAQIVSSISFPLNSATNTITEVIGGKNFYDNLTIKKTNQFYNKVKLLLPNNPIAAQIKNGNLDFLEKPINVTFDMKKRYLIIGETGTGKTTIFNLIFGIIQSKNAEIKRNSSIGYIPQENYIFTGTVADNIILFEKKVDKDALASAIEFSGIKLPEHATISNFSLSGGEKARIGLARAIYQGNKFLLIDELSASLDRYTQKELETKIFESDLNFAYISHHYDEKMRQQVDAIIEM</sequence>
<evidence type="ECO:0000256" key="3">
    <source>
        <dbReference type="ARBA" id="ARBA00022448"/>
    </source>
</evidence>
<evidence type="ECO:0000256" key="9">
    <source>
        <dbReference type="ARBA" id="ARBA00023136"/>
    </source>
</evidence>
<comment type="caution">
    <text evidence="13">The sequence shown here is derived from an EMBL/GenBank/DDBJ whole genome shotgun (WGS) entry which is preliminary data.</text>
</comment>
<evidence type="ECO:0000256" key="5">
    <source>
        <dbReference type="ARBA" id="ARBA00022737"/>
    </source>
</evidence>
<dbReference type="Gene3D" id="1.20.1560.10">
    <property type="entry name" value="ABC transporter type 1, transmembrane domain"/>
    <property type="match status" value="1"/>
</dbReference>
<dbReference type="SMART" id="SM00382">
    <property type="entry name" value="AAA"/>
    <property type="match status" value="1"/>
</dbReference>
<dbReference type="InterPro" id="IPR011527">
    <property type="entry name" value="ABC1_TM_dom"/>
</dbReference>
<gene>
    <name evidence="13" type="ORF">GYN19_02010</name>
</gene>
<evidence type="ECO:0000256" key="7">
    <source>
        <dbReference type="ARBA" id="ARBA00022840"/>
    </source>
</evidence>
<evidence type="ECO:0000313" key="14">
    <source>
        <dbReference type="Proteomes" id="UP001522462"/>
    </source>
</evidence>
<comment type="subcellular location">
    <subcellularLocation>
        <location evidence="2">Cell membrane</location>
        <topology evidence="2">Multi-pass membrane protein</topology>
    </subcellularLocation>
    <subcellularLocation>
        <location evidence="1">Vacuole membrane</location>
        <topology evidence="1">Multi-pass membrane protein</topology>
    </subcellularLocation>
</comment>
<dbReference type="PANTHER" id="PTHR24223">
    <property type="entry name" value="ATP-BINDING CASSETTE SUB-FAMILY C"/>
    <property type="match status" value="1"/>
</dbReference>
<dbReference type="SUPFAM" id="SSF52540">
    <property type="entry name" value="P-loop containing nucleoside triphosphate hydrolases"/>
    <property type="match status" value="1"/>
</dbReference>
<dbReference type="InterPro" id="IPR003593">
    <property type="entry name" value="AAA+_ATPase"/>
</dbReference>
<dbReference type="PANTHER" id="PTHR24223:SF443">
    <property type="entry name" value="MULTIDRUG-RESISTANCE LIKE PROTEIN 1, ISOFORM I"/>
    <property type="match status" value="1"/>
</dbReference>
<proteinExistence type="predicted"/>
<keyword evidence="7 13" id="KW-0067">ATP-binding</keyword>
<protein>
    <submittedName>
        <fullName evidence="13">ABC transporter ATP-binding protein</fullName>
    </submittedName>
</protein>
<evidence type="ECO:0000259" key="11">
    <source>
        <dbReference type="PROSITE" id="PS50893"/>
    </source>
</evidence>